<evidence type="ECO:0000256" key="3">
    <source>
        <dbReference type="ARBA" id="ARBA00022771"/>
    </source>
</evidence>
<dbReference type="AlphaFoldDB" id="A0AA38HNI7"/>
<dbReference type="GO" id="GO:0045944">
    <property type="term" value="P:positive regulation of transcription by RNA polymerase II"/>
    <property type="evidence" value="ECO:0007669"/>
    <property type="project" value="TreeGrafter"/>
</dbReference>
<evidence type="ECO:0000313" key="7">
    <source>
        <dbReference type="EMBL" id="KAJ3640810.1"/>
    </source>
</evidence>
<dbReference type="SMART" id="SM00355">
    <property type="entry name" value="ZnF_C2H2"/>
    <property type="match status" value="16"/>
</dbReference>
<accession>A0AA38HNI7</accession>
<dbReference type="Gene3D" id="3.30.160.60">
    <property type="entry name" value="Classic Zinc Finger"/>
    <property type="match status" value="6"/>
</dbReference>
<dbReference type="PANTHER" id="PTHR24403:SF67">
    <property type="entry name" value="FI01116P-RELATED"/>
    <property type="match status" value="1"/>
</dbReference>
<evidence type="ECO:0000256" key="2">
    <source>
        <dbReference type="ARBA" id="ARBA00022737"/>
    </source>
</evidence>
<gene>
    <name evidence="7" type="ORF">Zmor_027349</name>
</gene>
<dbReference type="PROSITE" id="PS00028">
    <property type="entry name" value="ZINC_FINGER_C2H2_1"/>
    <property type="match status" value="5"/>
</dbReference>
<dbReference type="GO" id="GO:0008270">
    <property type="term" value="F:zinc ion binding"/>
    <property type="evidence" value="ECO:0007669"/>
    <property type="project" value="UniProtKB-KW"/>
</dbReference>
<dbReference type="EMBL" id="JALNTZ010000009">
    <property type="protein sequence ID" value="KAJ3640810.1"/>
    <property type="molecule type" value="Genomic_DNA"/>
</dbReference>
<dbReference type="PANTHER" id="PTHR24403">
    <property type="entry name" value="ZINC FINGER PROTEIN"/>
    <property type="match status" value="1"/>
</dbReference>
<dbReference type="InterPro" id="IPR013087">
    <property type="entry name" value="Znf_C2H2_type"/>
</dbReference>
<dbReference type="InterPro" id="IPR050688">
    <property type="entry name" value="Zinc_finger/UBP_domain"/>
</dbReference>
<keyword evidence="4" id="KW-0862">Zinc</keyword>
<keyword evidence="2" id="KW-0677">Repeat</keyword>
<keyword evidence="8" id="KW-1185">Reference proteome</keyword>
<dbReference type="PROSITE" id="PS50157">
    <property type="entry name" value="ZINC_FINGER_C2H2_2"/>
    <property type="match status" value="2"/>
</dbReference>
<sequence length="577" mass="68689">MEIQSLSSGVQSHNNSALFACTETIPSLECPRCPSFQTELLTHLLRHFKSNHAYRIIRIKKLPYRCRMCDFSSHSRYLLIRHCLLESEVQKCQLCDYKSKYKSLLSLHIFTNHVKLVHRKKKSRSKKVRQVQCDHCPYRVRWKAELKYHILAKHTPANEIKWIYCNQCSSKFKLQKCLQQHVSNMHLREIAWSRCDYCAYKCKRKTELKRHILRRHTSENGVLMHECDKCLFRTKDKTSLNRHIALKHGLQIKNLPCAQISQVMKIENTATLFTCTEEIPSYECLKCPDFHTDFLTHLLHHSKFNHNDRTLKNPAHKCPRCAFTSYSRYLLIKHCLVENARQECQLCSYKSNEINLLAFHIFANHLNLSYSKRYQNNNIRRVQCEFCSYKVRWKAELKPHILAKHTPITEIAWIHCDQCTSKFKSKKCLRQHVHNKHGNNKDSKDATCRQCEFCPYRCKRKDELKVHVLRRHTSESEILWYGCEKCSFRTKEKKRLSEHSAKKHGLDAKKFMCEYCGHRAMWNYEIRSHVASKHLSKEEIKWFMCEQCPYKCKTKKGLWMHVAVKHDRSGRRGVKMK</sequence>
<feature type="domain" description="C2H2-type" evidence="6">
    <location>
        <begin position="414"/>
        <end position="442"/>
    </location>
</feature>
<evidence type="ECO:0000313" key="8">
    <source>
        <dbReference type="Proteomes" id="UP001168821"/>
    </source>
</evidence>
<evidence type="ECO:0000256" key="4">
    <source>
        <dbReference type="ARBA" id="ARBA00022833"/>
    </source>
</evidence>
<dbReference type="Proteomes" id="UP001168821">
    <property type="component" value="Unassembled WGS sequence"/>
</dbReference>
<keyword evidence="1" id="KW-0479">Metal-binding</keyword>
<protein>
    <recommendedName>
        <fullName evidence="6">C2H2-type domain-containing protein</fullName>
    </recommendedName>
</protein>
<dbReference type="GO" id="GO:0005634">
    <property type="term" value="C:nucleus"/>
    <property type="evidence" value="ECO:0007669"/>
    <property type="project" value="TreeGrafter"/>
</dbReference>
<evidence type="ECO:0000256" key="1">
    <source>
        <dbReference type="ARBA" id="ARBA00022723"/>
    </source>
</evidence>
<comment type="caution">
    <text evidence="7">The sequence shown here is derived from an EMBL/GenBank/DDBJ whole genome shotgun (WGS) entry which is preliminary data.</text>
</comment>
<organism evidence="7 8">
    <name type="scientific">Zophobas morio</name>
    <dbReference type="NCBI Taxonomy" id="2755281"/>
    <lineage>
        <taxon>Eukaryota</taxon>
        <taxon>Metazoa</taxon>
        <taxon>Ecdysozoa</taxon>
        <taxon>Arthropoda</taxon>
        <taxon>Hexapoda</taxon>
        <taxon>Insecta</taxon>
        <taxon>Pterygota</taxon>
        <taxon>Neoptera</taxon>
        <taxon>Endopterygota</taxon>
        <taxon>Coleoptera</taxon>
        <taxon>Polyphaga</taxon>
        <taxon>Cucujiformia</taxon>
        <taxon>Tenebrionidae</taxon>
        <taxon>Zophobas</taxon>
    </lineage>
</organism>
<name>A0AA38HNI7_9CUCU</name>
<evidence type="ECO:0000256" key="5">
    <source>
        <dbReference type="PROSITE-ProRule" id="PRU00042"/>
    </source>
</evidence>
<keyword evidence="3 5" id="KW-0863">Zinc-finger</keyword>
<reference evidence="7" key="1">
    <citation type="journal article" date="2023" name="G3 (Bethesda)">
        <title>Whole genome assemblies of Zophobas morio and Tenebrio molitor.</title>
        <authorList>
            <person name="Kaur S."/>
            <person name="Stinson S.A."/>
            <person name="diCenzo G.C."/>
        </authorList>
    </citation>
    <scope>NUCLEOTIDE SEQUENCE</scope>
    <source>
        <strain evidence="7">QUZm001</strain>
    </source>
</reference>
<feature type="domain" description="C2H2-type" evidence="6">
    <location>
        <begin position="193"/>
        <end position="221"/>
    </location>
</feature>
<evidence type="ECO:0000259" key="6">
    <source>
        <dbReference type="PROSITE" id="PS50157"/>
    </source>
</evidence>
<proteinExistence type="predicted"/>